<dbReference type="KEGG" id="cel:CELE_Y105C5A.1272"/>
<dbReference type="EMBL" id="BX284604">
    <property type="protein sequence ID" value="CBJ25101.1"/>
    <property type="molecule type" value="Genomic_DNA"/>
</dbReference>
<dbReference type="Bgee" id="WBGene00194913">
    <property type="expression patterns" value="Expressed in pharyngeal muscle cell (C elegans) and 2 other cell types or tissues"/>
</dbReference>
<evidence type="ECO:0000313" key="2">
    <source>
        <dbReference type="Proteomes" id="UP000001940"/>
    </source>
</evidence>
<sequence length="75" mass="8496">MHLLVQPRSRNNYLNVLVINVMENDCIHASIVDLVDAKYFPGPIAEGFLLIEDNAGNLQSQLLSGFQRDKWVVQN</sequence>
<accession>D3DEL9</accession>
<dbReference type="AlphaFoldDB" id="D3DEL9"/>
<name>D3DEL9_CAEEL</name>
<keyword evidence="2" id="KW-1185">Reference proteome</keyword>
<proteinExistence type="predicted"/>
<gene>
    <name evidence="1" type="ORF">CELE_Y105C5A.1272</name>
    <name evidence="1 3" type="ORF">Y105C5A.1272</name>
</gene>
<evidence type="ECO:0000313" key="3">
    <source>
        <dbReference type="WormBase" id="Y105C5A.1272"/>
    </source>
</evidence>
<evidence type="ECO:0000313" key="1">
    <source>
        <dbReference type="EMBL" id="CBJ25101.1"/>
    </source>
</evidence>
<protein>
    <submittedName>
        <fullName evidence="1">EAL domain-containing protein</fullName>
    </submittedName>
</protein>
<dbReference type="InParanoid" id="D3DEL9"/>
<dbReference type="PaxDb" id="6239-Y105C5A.1272"/>
<dbReference type="STRING" id="6239.Y105C5A.1272.1"/>
<dbReference type="CTD" id="13206054"/>
<dbReference type="WormBase" id="Y105C5A.1272">
    <property type="protein sequence ID" value="CE44512"/>
    <property type="gene ID" value="WBGene00194913"/>
</dbReference>
<dbReference type="AGR" id="WB:WBGene00194913"/>
<dbReference type="Proteomes" id="UP000001940">
    <property type="component" value="Chromosome IV"/>
</dbReference>
<dbReference type="RefSeq" id="NP_001255875.1">
    <property type="nucleotide sequence ID" value="NM_001268946.1"/>
</dbReference>
<reference evidence="1 2" key="1">
    <citation type="journal article" date="1998" name="Science">
        <title>Genome sequence of the nematode C. elegans: a platform for investigating biology.</title>
        <authorList>
            <consortium name="The C. elegans sequencing consortium"/>
            <person name="Sulson J.E."/>
            <person name="Waterston R."/>
        </authorList>
    </citation>
    <scope>NUCLEOTIDE SEQUENCE [LARGE SCALE GENOMIC DNA]</scope>
    <source>
        <strain evidence="1 2">Bristol N2</strain>
    </source>
</reference>
<organism evidence="1 2">
    <name type="scientific">Caenorhabditis elegans</name>
    <dbReference type="NCBI Taxonomy" id="6239"/>
    <lineage>
        <taxon>Eukaryota</taxon>
        <taxon>Metazoa</taxon>
        <taxon>Ecdysozoa</taxon>
        <taxon>Nematoda</taxon>
        <taxon>Chromadorea</taxon>
        <taxon>Rhabditida</taxon>
        <taxon>Rhabditina</taxon>
        <taxon>Rhabditomorpha</taxon>
        <taxon>Rhabditoidea</taxon>
        <taxon>Rhabditidae</taxon>
        <taxon>Peloderinae</taxon>
        <taxon>Caenorhabditis</taxon>
    </lineage>
</organism>
<dbReference type="GeneID" id="13206054"/>
<dbReference type="HOGENOM" id="CLU_2673361_0_0_1"/>